<dbReference type="AlphaFoldDB" id="A0A1F8H889"/>
<protein>
    <recommendedName>
        <fullName evidence="1">bAvd-like domain-containing protein</fullName>
    </recommendedName>
</protein>
<dbReference type="Gene3D" id="1.20.1440.60">
    <property type="entry name" value="23S rRNA-intervening sequence"/>
    <property type="match status" value="1"/>
</dbReference>
<reference evidence="2 3" key="1">
    <citation type="journal article" date="2016" name="Nat. Commun.">
        <title>Thousands of microbial genomes shed light on interconnected biogeochemical processes in an aquifer system.</title>
        <authorList>
            <person name="Anantharaman K."/>
            <person name="Brown C.T."/>
            <person name="Hug L.A."/>
            <person name="Sharon I."/>
            <person name="Castelle C.J."/>
            <person name="Probst A.J."/>
            <person name="Thomas B.C."/>
            <person name="Singh A."/>
            <person name="Wilkins M.J."/>
            <person name="Karaoz U."/>
            <person name="Brodie E.L."/>
            <person name="Williams K.H."/>
            <person name="Hubbard S.S."/>
            <person name="Banfield J.F."/>
        </authorList>
    </citation>
    <scope>NUCLEOTIDE SEQUENCE [LARGE SCALE GENOMIC DNA]</scope>
</reference>
<dbReference type="InterPro" id="IPR036583">
    <property type="entry name" value="23S_rRNA_IVS_sf"/>
</dbReference>
<dbReference type="EMBL" id="MGKY01000012">
    <property type="protein sequence ID" value="OGN33754.1"/>
    <property type="molecule type" value="Genomic_DNA"/>
</dbReference>
<feature type="domain" description="bAvd-like" evidence="1">
    <location>
        <begin position="2"/>
        <end position="90"/>
    </location>
</feature>
<dbReference type="Pfam" id="PF22296">
    <property type="entry name" value="bAvd"/>
    <property type="match status" value="1"/>
</dbReference>
<dbReference type="CDD" id="cd16376">
    <property type="entry name" value="Avd_like"/>
    <property type="match status" value="1"/>
</dbReference>
<dbReference type="Proteomes" id="UP000177745">
    <property type="component" value="Unassembled WGS sequence"/>
</dbReference>
<dbReference type="InterPro" id="IPR055360">
    <property type="entry name" value="bAvd"/>
</dbReference>
<gene>
    <name evidence="2" type="ORF">A3G51_03850</name>
</gene>
<comment type="caution">
    <text evidence="2">The sequence shown here is derived from an EMBL/GenBank/DDBJ whole genome shotgun (WGS) entry which is preliminary data.</text>
</comment>
<evidence type="ECO:0000313" key="2">
    <source>
        <dbReference type="EMBL" id="OGN33754.1"/>
    </source>
</evidence>
<organism evidence="2 3">
    <name type="scientific">Candidatus Yanofskybacteria bacterium RIFCSPLOWO2_12_FULL_43_11b</name>
    <dbReference type="NCBI Taxonomy" id="1802710"/>
    <lineage>
        <taxon>Bacteria</taxon>
        <taxon>Candidatus Yanofskyibacteriota</taxon>
    </lineage>
</organism>
<accession>A0A1F8H889</accession>
<sequence length="93" mass="10906">MPNFPKKSKYTLGNKIDSLFLDILELIFIAIYLPREQKLPYIKKSVGKLDLIKFFLKICWEIGAIENKHYLILSSPLDEIGRMLGGWHRQLDK</sequence>
<proteinExistence type="predicted"/>
<evidence type="ECO:0000259" key="1">
    <source>
        <dbReference type="Pfam" id="PF22296"/>
    </source>
</evidence>
<name>A0A1F8H889_9BACT</name>
<evidence type="ECO:0000313" key="3">
    <source>
        <dbReference type="Proteomes" id="UP000177745"/>
    </source>
</evidence>